<reference evidence="1" key="1">
    <citation type="journal article" date="2018" name="Nat. Genet.">
        <title>Extensive intraspecific gene order and gene structural variations between Mo17 and other maize genomes.</title>
        <authorList>
            <person name="Sun S."/>
            <person name="Zhou Y."/>
            <person name="Chen J."/>
            <person name="Shi J."/>
            <person name="Zhao H."/>
            <person name="Zhao H."/>
            <person name="Song W."/>
            <person name="Zhang M."/>
            <person name="Cui Y."/>
            <person name="Dong X."/>
            <person name="Liu H."/>
            <person name="Ma X."/>
            <person name="Jiao Y."/>
            <person name="Wang B."/>
            <person name="Wei X."/>
            <person name="Stein J.C."/>
            <person name="Glaubitz J.C."/>
            <person name="Lu F."/>
            <person name="Yu G."/>
            <person name="Liang C."/>
            <person name="Fengler K."/>
            <person name="Li B."/>
            <person name="Rafalski A."/>
            <person name="Schnable P.S."/>
            <person name="Ware D.H."/>
            <person name="Buckler E.S."/>
            <person name="Lai J."/>
        </authorList>
    </citation>
    <scope>NUCLEOTIDE SEQUENCE [LARGE SCALE GENOMIC DNA]</scope>
    <source>
        <tissue evidence="1">Seedling</tissue>
    </source>
</reference>
<dbReference type="EMBL" id="NCVQ01000010">
    <property type="protein sequence ID" value="PWZ07532.1"/>
    <property type="molecule type" value="Genomic_DNA"/>
</dbReference>
<evidence type="ECO:0000313" key="1">
    <source>
        <dbReference type="EMBL" id="PWZ07532.1"/>
    </source>
</evidence>
<dbReference type="Proteomes" id="UP000251960">
    <property type="component" value="Chromosome 9"/>
</dbReference>
<sequence>MTAAARKTRSRLPWAEDIDADVAPLICEEATATGSSSSAGSEQVAGWPAPASSAAMSAWMTAVAASRYRVGFRFSSHVRPMRWQSSRCSCFAFADDVALLLPPSCSPGNPVQGVSKQINSDCNFLHHERTEIPAEVKDTRLRERTGPPAMAMAVLVPSLSEQLAHAESA</sequence>
<dbReference type="AlphaFoldDB" id="A0A3L6DFW3"/>
<comment type="caution">
    <text evidence="1">The sequence shown here is derived from an EMBL/GenBank/DDBJ whole genome shotgun (WGS) entry which is preliminary data.</text>
</comment>
<name>A0A3L6DFW3_MAIZE</name>
<proteinExistence type="predicted"/>
<protein>
    <submittedName>
        <fullName evidence="1">Uncharacterized protein</fullName>
    </submittedName>
</protein>
<organism evidence="1">
    <name type="scientific">Zea mays</name>
    <name type="common">Maize</name>
    <dbReference type="NCBI Taxonomy" id="4577"/>
    <lineage>
        <taxon>Eukaryota</taxon>
        <taxon>Viridiplantae</taxon>
        <taxon>Streptophyta</taxon>
        <taxon>Embryophyta</taxon>
        <taxon>Tracheophyta</taxon>
        <taxon>Spermatophyta</taxon>
        <taxon>Magnoliopsida</taxon>
        <taxon>Liliopsida</taxon>
        <taxon>Poales</taxon>
        <taxon>Poaceae</taxon>
        <taxon>PACMAD clade</taxon>
        <taxon>Panicoideae</taxon>
        <taxon>Andropogonodae</taxon>
        <taxon>Andropogoneae</taxon>
        <taxon>Tripsacinae</taxon>
        <taxon>Zea</taxon>
    </lineage>
</organism>
<gene>
    <name evidence="1" type="ORF">Zm00014a_020837</name>
</gene>
<accession>A0A3L6DFW3</accession>